<keyword evidence="1" id="KW-0175">Coiled coil</keyword>
<evidence type="ECO:0008006" key="4">
    <source>
        <dbReference type="Google" id="ProtNLM"/>
    </source>
</evidence>
<sequence>MPIQKKTYEPDKETDRAKNIKGEIIYIDDAESGRKGYSCIGCDKPMQANIQRKNPTHQSYFSHIPVDVSKGEKKCTYSNREQREIIASDILQRIKRIKVPDVVKYPPKGIDKNPVKLKHSQFIDAFKVRSELTFYEDEEGNIHYGKNPEINDRYLLLRPDVTFFNHNGDPILFIELVVTHKISDEKKIKLRRLGINTISIIVPRGSDQEIEENFRSVKNVKWEYNEVEASTTYLSVSNRATEGILEFDKQQRGIFGETTLCRKSRINNTIRTIKKCLGGKSYHRTEQDFRREIFRIKEATEREEKKLAELESEYQKEIRAEYAGGNLDIENQGREVDSKEESLQLEIEHLEGRYHSKREQLETARREVEDFEFSKRKIEERIGEIIEDREQIEERLLEEIRRDSSQLTKRIRALLEARRFLGIYSTAKCDNERYQRAYELFRKGTWEKG</sequence>
<dbReference type="RefSeq" id="WP_013072628.1">
    <property type="nucleotide sequence ID" value="NC_014041.1"/>
</dbReference>
<dbReference type="KEGG" id="zpr:ZPR_3214"/>
<keyword evidence="3" id="KW-1185">Reference proteome</keyword>
<dbReference type="eggNOG" id="ENOG5033S0M">
    <property type="taxonomic scope" value="Bacteria"/>
</dbReference>
<feature type="coiled-coil region" evidence="1">
    <location>
        <begin position="293"/>
        <end position="417"/>
    </location>
</feature>
<gene>
    <name evidence="2" type="ordered locus">ZPR_3214</name>
</gene>
<organism evidence="2 3">
    <name type="scientific">Zunongwangia profunda (strain DSM 18752 / CCTCC AB 206139 / SM-A87)</name>
    <name type="common">Wangia profunda</name>
    <dbReference type="NCBI Taxonomy" id="655815"/>
    <lineage>
        <taxon>Bacteria</taxon>
        <taxon>Pseudomonadati</taxon>
        <taxon>Bacteroidota</taxon>
        <taxon>Flavobacteriia</taxon>
        <taxon>Flavobacteriales</taxon>
        <taxon>Flavobacteriaceae</taxon>
        <taxon>Zunongwangia</taxon>
    </lineage>
</organism>
<dbReference type="OrthoDB" id="1490774at2"/>
<dbReference type="Proteomes" id="UP000001654">
    <property type="component" value="Chromosome"/>
</dbReference>
<proteinExistence type="predicted"/>
<name>D5BIB8_ZUNPS</name>
<evidence type="ECO:0000256" key="1">
    <source>
        <dbReference type="SAM" id="Coils"/>
    </source>
</evidence>
<evidence type="ECO:0000313" key="3">
    <source>
        <dbReference type="Proteomes" id="UP000001654"/>
    </source>
</evidence>
<evidence type="ECO:0000313" key="2">
    <source>
        <dbReference type="EMBL" id="ADF53531.1"/>
    </source>
</evidence>
<dbReference type="HOGENOM" id="CLU_609624_0_0_10"/>
<dbReference type="AlphaFoldDB" id="D5BIB8"/>
<reference evidence="2 3" key="1">
    <citation type="journal article" date="2010" name="BMC Genomics">
        <title>The complete genome of Zunongwangia profunda SM-A87 reveals its adaptation to the deep-sea environment and ecological role in sedimentary organic nitrogen degradation.</title>
        <authorList>
            <person name="Qin Q.L."/>
            <person name="Zhang X.Y."/>
            <person name="Wang X.M."/>
            <person name="Liu G.M."/>
            <person name="Chen X.L."/>
            <person name="Xie B.B."/>
            <person name="Dang H.Y."/>
            <person name="Zhou B.C."/>
            <person name="Yu J."/>
            <person name="Zhang Y.Z."/>
        </authorList>
    </citation>
    <scope>NUCLEOTIDE SEQUENCE [LARGE SCALE GENOMIC DNA]</scope>
    <source>
        <strain evidence="3">DSM 18752 / CCTCC AB 206139 / SM-A87</strain>
    </source>
</reference>
<dbReference type="STRING" id="655815.ZPR_3214"/>
<accession>D5BIB8</accession>
<dbReference type="EMBL" id="CP001650">
    <property type="protein sequence ID" value="ADF53531.1"/>
    <property type="molecule type" value="Genomic_DNA"/>
</dbReference>
<protein>
    <recommendedName>
        <fullName evidence="4">Competence protein</fullName>
    </recommendedName>
</protein>